<dbReference type="Gene3D" id="3.90.79.10">
    <property type="entry name" value="Nucleoside Triphosphate Pyrophosphohydrolase"/>
    <property type="match status" value="1"/>
</dbReference>
<dbReference type="OrthoDB" id="67499at2"/>
<dbReference type="Pfam" id="PF00293">
    <property type="entry name" value="NUDIX"/>
    <property type="match status" value="1"/>
</dbReference>
<dbReference type="Proteomes" id="UP000199065">
    <property type="component" value="Unassembled WGS sequence"/>
</dbReference>
<gene>
    <name evidence="4" type="ORF">SAMN05660282_00905</name>
</gene>
<evidence type="ECO:0000259" key="3">
    <source>
        <dbReference type="PROSITE" id="PS51462"/>
    </source>
</evidence>
<reference evidence="4 5" key="1">
    <citation type="submission" date="2016-10" db="EMBL/GenBank/DDBJ databases">
        <authorList>
            <person name="de Groot N.N."/>
        </authorList>
    </citation>
    <scope>NUCLEOTIDE SEQUENCE [LARGE SCALE GENOMIC DNA]</scope>
    <source>
        <strain>J11</strain>
        <strain evidence="5">PG 39</strain>
    </source>
</reference>
<dbReference type="EMBL" id="FOPJ01000004">
    <property type="protein sequence ID" value="SFG44235.1"/>
    <property type="molecule type" value="Genomic_DNA"/>
</dbReference>
<dbReference type="RefSeq" id="WP_092284874.1">
    <property type="nucleotide sequence ID" value="NZ_FOPJ01000004.1"/>
</dbReference>
<sequence>MSAETTTPHNIIRIAAVVLRREDGLILSVRKKNTSTFMMPGGKLEEGETGIITARREIAEELGLELSETDLIPLGRHSATAANEPGCRVDCDVFLWTGRLAQAPAVQAEIVESRWYPVDSQAEELAPLSREVIFPIVAQRLNASAKTQST</sequence>
<dbReference type="CDD" id="cd04690">
    <property type="entry name" value="NUDIX_Hydrolase"/>
    <property type="match status" value="1"/>
</dbReference>
<name>A0A1I2RU59_9CORY</name>
<dbReference type="AlphaFoldDB" id="A0A1I2RU59"/>
<dbReference type="PANTHER" id="PTHR43046">
    <property type="entry name" value="GDP-MANNOSE MANNOSYL HYDROLASE"/>
    <property type="match status" value="1"/>
</dbReference>
<dbReference type="PROSITE" id="PS51462">
    <property type="entry name" value="NUDIX"/>
    <property type="match status" value="1"/>
</dbReference>
<evidence type="ECO:0000313" key="4">
    <source>
        <dbReference type="EMBL" id="SFG44235.1"/>
    </source>
</evidence>
<keyword evidence="5" id="KW-1185">Reference proteome</keyword>
<evidence type="ECO:0000313" key="5">
    <source>
        <dbReference type="Proteomes" id="UP000199065"/>
    </source>
</evidence>
<comment type="cofactor">
    <cofactor evidence="1">
        <name>Mg(2+)</name>
        <dbReference type="ChEBI" id="CHEBI:18420"/>
    </cofactor>
</comment>
<protein>
    <submittedName>
        <fullName evidence="4">ADP-ribose pyrophosphatase YjhB, NUDIX family</fullName>
    </submittedName>
</protein>
<accession>A0A1I2RU59</accession>
<dbReference type="InterPro" id="IPR020084">
    <property type="entry name" value="NUDIX_hydrolase_CS"/>
</dbReference>
<dbReference type="STRING" id="185761.SAMN05660282_00905"/>
<organism evidence="4 5">
    <name type="scientific">Corynebacterium spheniscorum</name>
    <dbReference type="NCBI Taxonomy" id="185761"/>
    <lineage>
        <taxon>Bacteria</taxon>
        <taxon>Bacillati</taxon>
        <taxon>Actinomycetota</taxon>
        <taxon>Actinomycetes</taxon>
        <taxon>Mycobacteriales</taxon>
        <taxon>Corynebacteriaceae</taxon>
        <taxon>Corynebacterium</taxon>
    </lineage>
</organism>
<dbReference type="InterPro" id="IPR000086">
    <property type="entry name" value="NUDIX_hydrolase_dom"/>
</dbReference>
<evidence type="ECO:0000256" key="2">
    <source>
        <dbReference type="ARBA" id="ARBA00022801"/>
    </source>
</evidence>
<evidence type="ECO:0000256" key="1">
    <source>
        <dbReference type="ARBA" id="ARBA00001946"/>
    </source>
</evidence>
<feature type="domain" description="Nudix hydrolase" evidence="3">
    <location>
        <begin position="9"/>
        <end position="139"/>
    </location>
</feature>
<dbReference type="PANTHER" id="PTHR43046:SF2">
    <property type="entry name" value="8-OXO-DGTP DIPHOSPHATASE-RELATED"/>
    <property type="match status" value="1"/>
</dbReference>
<dbReference type="PROSITE" id="PS00893">
    <property type="entry name" value="NUDIX_BOX"/>
    <property type="match status" value="1"/>
</dbReference>
<keyword evidence="2" id="KW-0378">Hydrolase</keyword>
<proteinExistence type="predicted"/>
<dbReference type="SUPFAM" id="SSF55811">
    <property type="entry name" value="Nudix"/>
    <property type="match status" value="1"/>
</dbReference>
<dbReference type="GO" id="GO:0016787">
    <property type="term" value="F:hydrolase activity"/>
    <property type="evidence" value="ECO:0007669"/>
    <property type="project" value="UniProtKB-KW"/>
</dbReference>
<dbReference type="InterPro" id="IPR015797">
    <property type="entry name" value="NUDIX_hydrolase-like_dom_sf"/>
</dbReference>